<feature type="transmembrane region" description="Helical" evidence="1">
    <location>
        <begin position="483"/>
        <end position="508"/>
    </location>
</feature>
<dbReference type="PANTHER" id="PTHR33116">
    <property type="entry name" value="REVERSE TRANSCRIPTASE ZINC-BINDING DOMAIN-CONTAINING PROTEIN-RELATED-RELATED"/>
    <property type="match status" value="1"/>
</dbReference>
<accession>A0AAE0DUK8</accession>
<keyword evidence="1" id="KW-1133">Transmembrane helix</keyword>
<dbReference type="AlphaFoldDB" id="A0AAE0DUK8"/>
<keyword evidence="4" id="KW-1185">Reference proteome</keyword>
<dbReference type="InterPro" id="IPR026960">
    <property type="entry name" value="RVT-Znf"/>
</dbReference>
<protein>
    <recommendedName>
        <fullName evidence="2">Reverse transcriptase zinc-binding domain-containing protein</fullName>
    </recommendedName>
</protein>
<reference evidence="3" key="1">
    <citation type="journal article" date="2023" name="Plant J.">
        <title>Genome sequences and population genomics provide insights into the demographic history, inbreeding, and mutation load of two 'living fossil' tree species of Dipteronia.</title>
        <authorList>
            <person name="Feng Y."/>
            <person name="Comes H.P."/>
            <person name="Chen J."/>
            <person name="Zhu S."/>
            <person name="Lu R."/>
            <person name="Zhang X."/>
            <person name="Li P."/>
            <person name="Qiu J."/>
            <person name="Olsen K.M."/>
            <person name="Qiu Y."/>
        </authorList>
    </citation>
    <scope>NUCLEOTIDE SEQUENCE</scope>
    <source>
        <strain evidence="3">NBL</strain>
    </source>
</reference>
<organism evidence="3 4">
    <name type="scientific">Dipteronia sinensis</name>
    <dbReference type="NCBI Taxonomy" id="43782"/>
    <lineage>
        <taxon>Eukaryota</taxon>
        <taxon>Viridiplantae</taxon>
        <taxon>Streptophyta</taxon>
        <taxon>Embryophyta</taxon>
        <taxon>Tracheophyta</taxon>
        <taxon>Spermatophyta</taxon>
        <taxon>Magnoliopsida</taxon>
        <taxon>eudicotyledons</taxon>
        <taxon>Gunneridae</taxon>
        <taxon>Pentapetalae</taxon>
        <taxon>rosids</taxon>
        <taxon>malvids</taxon>
        <taxon>Sapindales</taxon>
        <taxon>Sapindaceae</taxon>
        <taxon>Hippocastanoideae</taxon>
        <taxon>Acereae</taxon>
        <taxon>Dipteronia</taxon>
    </lineage>
</organism>
<dbReference type="Pfam" id="PF13966">
    <property type="entry name" value="zf-RVT"/>
    <property type="match status" value="1"/>
</dbReference>
<feature type="domain" description="Reverse transcriptase zinc-binding" evidence="2">
    <location>
        <begin position="291"/>
        <end position="351"/>
    </location>
</feature>
<evidence type="ECO:0000259" key="2">
    <source>
        <dbReference type="Pfam" id="PF13966"/>
    </source>
</evidence>
<sequence>MSVLINGSPSKQFPIGRGLRQDDPMSPFLFNLVVEIPSGMLVQARELGLIRGSIFECNKRILRCFRLVCGLKINFHKSCLVRIGKKRCSEEDWAAAFRCASASLPVTYLGLPLGGNSKRESFWNPVVSKVEHRLAPWKRAFISKGGRLVLIKAVLSSLPSYFMFGGLGVGRMRDNSLSLMAKWLWRYGSEEDSLWNMVLCAKYNLSANPLLWDCVKFRSGSSFVKNISRLYRAANIVKNGLQMVIGRGDEIRLWQDVKWDSVPFMRAFPRIYVLASNKIGCVNEFGSWGLCPPKVEVFVWQLLKGWVLVIEVLLKFGVAVQMASSGCPMCDGGSESIDHVFLLCEWSSKVWRVCMGWWGVNGKALDTIKFRVALWFKNHGCSSEVDLSLLVLDIKERYVDSCVVKLNRVNSGMPLAVSNLYFFVDGSSRGNPGDAGICGVLRDHGVAWYNGEDCGNLYLLPSAGVLFVLLLFWDGVASFGELVCSLVSFVGCFLGCCLGVFVGVWFVFFSFVCFWES</sequence>
<keyword evidence="1" id="KW-0812">Transmembrane</keyword>
<keyword evidence="1" id="KW-0472">Membrane</keyword>
<feature type="transmembrane region" description="Helical" evidence="1">
    <location>
        <begin position="457"/>
        <end position="476"/>
    </location>
</feature>
<dbReference type="Proteomes" id="UP001281410">
    <property type="component" value="Unassembled WGS sequence"/>
</dbReference>
<evidence type="ECO:0000313" key="3">
    <source>
        <dbReference type="EMBL" id="KAK3188936.1"/>
    </source>
</evidence>
<dbReference type="PANTHER" id="PTHR33116:SF75">
    <property type="entry name" value="RIBONUCLEASE H PROTEIN"/>
    <property type="match status" value="1"/>
</dbReference>
<name>A0AAE0DUK8_9ROSI</name>
<evidence type="ECO:0000313" key="4">
    <source>
        <dbReference type="Proteomes" id="UP001281410"/>
    </source>
</evidence>
<comment type="caution">
    <text evidence="3">The sequence shown here is derived from an EMBL/GenBank/DDBJ whole genome shotgun (WGS) entry which is preliminary data.</text>
</comment>
<proteinExistence type="predicted"/>
<evidence type="ECO:0000256" key="1">
    <source>
        <dbReference type="SAM" id="Phobius"/>
    </source>
</evidence>
<gene>
    <name evidence="3" type="ORF">Dsin_028497</name>
</gene>
<dbReference type="EMBL" id="JANJYJ010000009">
    <property type="protein sequence ID" value="KAK3188936.1"/>
    <property type="molecule type" value="Genomic_DNA"/>
</dbReference>